<reference evidence="6 7" key="1">
    <citation type="submission" date="2023-05" db="EMBL/GenBank/DDBJ databases">
        <title>Novel species of genus Flectobacillus isolated from stream in China.</title>
        <authorList>
            <person name="Lu H."/>
        </authorList>
    </citation>
    <scope>NUCLEOTIDE SEQUENCE [LARGE SCALE GENOMIC DNA]</scope>
    <source>
        <strain evidence="6 7">KCTC 42575</strain>
    </source>
</reference>
<dbReference type="SUPFAM" id="SSF53041">
    <property type="entry name" value="Resolvase-like"/>
    <property type="match status" value="1"/>
</dbReference>
<name>A0ABT6YDW7_9BACT</name>
<evidence type="ECO:0000256" key="1">
    <source>
        <dbReference type="ARBA" id="ARBA00022908"/>
    </source>
</evidence>
<dbReference type="PROSITE" id="PS51736">
    <property type="entry name" value="RECOMBINASES_3"/>
    <property type="match status" value="1"/>
</dbReference>
<keyword evidence="7" id="KW-1185">Reference proteome</keyword>
<keyword evidence="2" id="KW-0238">DNA-binding</keyword>
<evidence type="ECO:0000256" key="4">
    <source>
        <dbReference type="PROSITE-ProRule" id="PRU10137"/>
    </source>
</evidence>
<dbReference type="Proteomes" id="UP001236507">
    <property type="component" value="Unassembled WGS sequence"/>
</dbReference>
<evidence type="ECO:0000256" key="2">
    <source>
        <dbReference type="ARBA" id="ARBA00023125"/>
    </source>
</evidence>
<dbReference type="EMBL" id="JASHIF010000022">
    <property type="protein sequence ID" value="MDI9861783.1"/>
    <property type="molecule type" value="Genomic_DNA"/>
</dbReference>
<feature type="active site" description="O-(5'-phospho-DNA)-serine intermediate" evidence="4">
    <location>
        <position position="9"/>
    </location>
</feature>
<evidence type="ECO:0000259" key="5">
    <source>
        <dbReference type="PROSITE" id="PS51736"/>
    </source>
</evidence>
<dbReference type="InterPro" id="IPR050639">
    <property type="entry name" value="SSR_resolvase"/>
</dbReference>
<proteinExistence type="predicted"/>
<feature type="domain" description="Resolvase/invertase-type recombinase catalytic" evidence="5">
    <location>
        <begin position="1"/>
        <end position="134"/>
    </location>
</feature>
<dbReference type="Gene3D" id="3.40.50.1390">
    <property type="entry name" value="Resolvase, N-terminal catalytic domain"/>
    <property type="match status" value="1"/>
</dbReference>
<gene>
    <name evidence="6" type="ORF">QM524_21360</name>
</gene>
<dbReference type="Pfam" id="PF00239">
    <property type="entry name" value="Resolvase"/>
    <property type="match status" value="1"/>
</dbReference>
<organism evidence="6 7">
    <name type="scientific">Flectobacillus roseus</name>
    <dbReference type="NCBI Taxonomy" id="502259"/>
    <lineage>
        <taxon>Bacteria</taxon>
        <taxon>Pseudomonadati</taxon>
        <taxon>Bacteroidota</taxon>
        <taxon>Cytophagia</taxon>
        <taxon>Cytophagales</taxon>
        <taxon>Flectobacillaceae</taxon>
        <taxon>Flectobacillus</taxon>
    </lineage>
</organism>
<dbReference type="InterPro" id="IPR036162">
    <property type="entry name" value="Resolvase-like_N_sf"/>
</dbReference>
<keyword evidence="1" id="KW-0229">DNA integration</keyword>
<evidence type="ECO:0000313" key="6">
    <source>
        <dbReference type="EMBL" id="MDI9861783.1"/>
    </source>
</evidence>
<dbReference type="InterPro" id="IPR006119">
    <property type="entry name" value="Resolv_N"/>
</dbReference>
<accession>A0ABT6YDW7</accession>
<dbReference type="PANTHER" id="PTHR30461:SF2">
    <property type="entry name" value="SERINE RECOMBINASE PINE-RELATED"/>
    <property type="match status" value="1"/>
</dbReference>
<dbReference type="InterPro" id="IPR006118">
    <property type="entry name" value="Recombinase_CS"/>
</dbReference>
<dbReference type="PROSITE" id="PS00398">
    <property type="entry name" value="RECOMBINASES_2"/>
    <property type="match status" value="1"/>
</dbReference>
<keyword evidence="3" id="KW-0233">DNA recombination</keyword>
<dbReference type="CDD" id="cd03768">
    <property type="entry name" value="SR_ResInv"/>
    <property type="match status" value="1"/>
</dbReference>
<dbReference type="PROSITE" id="PS00397">
    <property type="entry name" value="RECOMBINASES_1"/>
    <property type="match status" value="1"/>
</dbReference>
<dbReference type="RefSeq" id="WP_095163854.1">
    <property type="nucleotide sequence ID" value="NZ_JASHIF010000022.1"/>
</dbReference>
<sequence>MKIGYARVSTQEQTLDLQIDALKKYGCENIFTDKVSGLKAHKPEFEEMMKFVREGDTVVIWKLDRLGRSTKHLIDLVAELERRKINLVSLNDPIDTTSPSGILVFQIFCALAEHERNIIVQRTKAGLASARARGRMGGRPKGLLPKYQDIAPAVKELYDAQKLSTTQIMKFFKIGSRRTFYKILAHAGVKVQGFTKKRTRRKEDPQ</sequence>
<evidence type="ECO:0000256" key="3">
    <source>
        <dbReference type="ARBA" id="ARBA00023172"/>
    </source>
</evidence>
<evidence type="ECO:0000313" key="7">
    <source>
        <dbReference type="Proteomes" id="UP001236507"/>
    </source>
</evidence>
<comment type="caution">
    <text evidence="6">The sequence shown here is derived from an EMBL/GenBank/DDBJ whole genome shotgun (WGS) entry which is preliminary data.</text>
</comment>
<protein>
    <submittedName>
        <fullName evidence="6">Recombinase family protein</fullName>
    </submittedName>
</protein>
<dbReference type="PANTHER" id="PTHR30461">
    <property type="entry name" value="DNA-INVERTASE FROM LAMBDOID PROPHAGE"/>
    <property type="match status" value="1"/>
</dbReference>
<dbReference type="SMART" id="SM00857">
    <property type="entry name" value="Resolvase"/>
    <property type="match status" value="1"/>
</dbReference>